<dbReference type="PANTHER" id="PTHR11306">
    <property type="entry name" value="NIEMANN PICK TYPE C2 PROTEIN NPC2-RELATED"/>
    <property type="match status" value="1"/>
</dbReference>
<dbReference type="PANTHER" id="PTHR11306:SF55">
    <property type="entry name" value="GEO08227P1-RELATED"/>
    <property type="match status" value="1"/>
</dbReference>
<keyword evidence="4" id="KW-0732">Signal</keyword>
<feature type="chain" id="PRO_5012033449" description="MD-2-related lipid-recognition domain-containing protein" evidence="4">
    <location>
        <begin position="26"/>
        <end position="155"/>
    </location>
</feature>
<evidence type="ECO:0000256" key="4">
    <source>
        <dbReference type="SAM" id="SignalP"/>
    </source>
</evidence>
<evidence type="ECO:0000259" key="5">
    <source>
        <dbReference type="SMART" id="SM00737"/>
    </source>
</evidence>
<organism evidence="6">
    <name type="scientific">Photinus pyralis</name>
    <name type="common">Common eastern firefly</name>
    <name type="synonym">Lampyris pyralis</name>
    <dbReference type="NCBI Taxonomy" id="7054"/>
    <lineage>
        <taxon>Eukaryota</taxon>
        <taxon>Metazoa</taxon>
        <taxon>Ecdysozoa</taxon>
        <taxon>Arthropoda</taxon>
        <taxon>Hexapoda</taxon>
        <taxon>Insecta</taxon>
        <taxon>Pterygota</taxon>
        <taxon>Neoptera</taxon>
        <taxon>Endopterygota</taxon>
        <taxon>Coleoptera</taxon>
        <taxon>Polyphaga</taxon>
        <taxon>Elateriformia</taxon>
        <taxon>Elateroidea</taxon>
        <taxon>Lampyridae</taxon>
        <taxon>Lampyrinae</taxon>
        <taxon>Photinus</taxon>
    </lineage>
</organism>
<dbReference type="GO" id="GO:0032934">
    <property type="term" value="F:sterol binding"/>
    <property type="evidence" value="ECO:0007669"/>
    <property type="project" value="InterPro"/>
</dbReference>
<dbReference type="Pfam" id="PF02221">
    <property type="entry name" value="E1_DerP2_DerF2"/>
    <property type="match status" value="1"/>
</dbReference>
<dbReference type="OrthoDB" id="6576058at2759"/>
<evidence type="ECO:0000256" key="3">
    <source>
        <dbReference type="ARBA" id="ARBA00022525"/>
    </source>
</evidence>
<dbReference type="InterPro" id="IPR014756">
    <property type="entry name" value="Ig_E-set"/>
</dbReference>
<dbReference type="GO" id="GO:0015918">
    <property type="term" value="P:sterol transport"/>
    <property type="evidence" value="ECO:0007669"/>
    <property type="project" value="InterPro"/>
</dbReference>
<dbReference type="RefSeq" id="XP_031341854.1">
    <property type="nucleotide sequence ID" value="XM_031485994.1"/>
</dbReference>
<keyword evidence="3" id="KW-0964">Secreted</keyword>
<dbReference type="GeneID" id="116169816"/>
<feature type="signal peptide" evidence="4">
    <location>
        <begin position="1"/>
        <end position="25"/>
    </location>
</feature>
<dbReference type="KEGG" id="ppyr:116169835"/>
<dbReference type="SUPFAM" id="SSF81296">
    <property type="entry name" value="E set domains"/>
    <property type="match status" value="1"/>
</dbReference>
<dbReference type="RefSeq" id="XP_031341873.1">
    <property type="nucleotide sequence ID" value="XM_031486013.1"/>
</dbReference>
<dbReference type="AlphaFoldDB" id="A0A1Y1NKP3"/>
<sequence length="155" mass="17102">MTVTMSNQIIVFIFAVLTLFSAVVGEIITFDNCATNKDKCTIHEVRMDPCKEAAAKKPCKVKKGKPGSIEIDYTPHFDSDTLTGTATYLGQLLPNMETNACLTSPCPVVSGNKQTYTYQLLIDRIFPSGIFDVHWTLTGQNEGDHCCVSTKIFLK</sequence>
<name>A0A1Y1NKP3_PHOPY</name>
<dbReference type="SMART" id="SM00737">
    <property type="entry name" value="ML"/>
    <property type="match status" value="1"/>
</dbReference>
<dbReference type="GO" id="GO:0005576">
    <property type="term" value="C:extracellular region"/>
    <property type="evidence" value="ECO:0007669"/>
    <property type="project" value="UniProtKB-SubCell"/>
</dbReference>
<dbReference type="GeneID" id="116169835"/>
<accession>A0A1Y1NKP3</accession>
<dbReference type="EMBL" id="GEZM01000721">
    <property type="protein sequence ID" value="JAV98299.1"/>
    <property type="molecule type" value="Transcribed_RNA"/>
</dbReference>
<evidence type="ECO:0000256" key="2">
    <source>
        <dbReference type="ARBA" id="ARBA00006370"/>
    </source>
</evidence>
<dbReference type="Gene3D" id="2.60.40.770">
    <property type="match status" value="1"/>
</dbReference>
<dbReference type="KEGG" id="ppyr:116169816"/>
<dbReference type="InterPro" id="IPR003172">
    <property type="entry name" value="ML_dom"/>
</dbReference>
<dbReference type="InterPro" id="IPR039670">
    <property type="entry name" value="NPC2-like"/>
</dbReference>
<evidence type="ECO:0000313" key="6">
    <source>
        <dbReference type="EMBL" id="JAV98299.1"/>
    </source>
</evidence>
<dbReference type="FunFam" id="2.60.40.770:FF:000001">
    <property type="entry name" value="NPC intracellular cholesterol transporter 2"/>
    <property type="match status" value="1"/>
</dbReference>
<proteinExistence type="inferred from homology"/>
<evidence type="ECO:0000256" key="1">
    <source>
        <dbReference type="ARBA" id="ARBA00004613"/>
    </source>
</evidence>
<comment type="subcellular location">
    <subcellularLocation>
        <location evidence="1">Secreted</location>
    </subcellularLocation>
</comment>
<protein>
    <recommendedName>
        <fullName evidence="5">MD-2-related lipid-recognition domain-containing protein</fullName>
    </recommendedName>
</protein>
<feature type="domain" description="MD-2-related lipid-recognition" evidence="5">
    <location>
        <begin position="30"/>
        <end position="152"/>
    </location>
</feature>
<comment type="similarity">
    <text evidence="2">Belongs to the NPC2 family.</text>
</comment>
<reference evidence="6" key="1">
    <citation type="journal article" date="2016" name="Sci. Rep.">
        <title>Molecular characterization of firefly nuptial gifts: a multi-omics approach sheds light on postcopulatory sexual selection.</title>
        <authorList>
            <person name="Al-Wathiqui N."/>
            <person name="Fallon T.R."/>
            <person name="South A."/>
            <person name="Weng J.K."/>
            <person name="Lewis S.M."/>
        </authorList>
    </citation>
    <scope>NUCLEOTIDE SEQUENCE</scope>
</reference>